<dbReference type="InterPro" id="IPR052159">
    <property type="entry name" value="Competence_DNA_uptake"/>
</dbReference>
<feature type="signal peptide" evidence="7">
    <location>
        <begin position="1"/>
        <end position="23"/>
    </location>
</feature>
<evidence type="ECO:0000256" key="6">
    <source>
        <dbReference type="SAM" id="Phobius"/>
    </source>
</evidence>
<gene>
    <name evidence="9" type="ORF">H8S54_17725</name>
</gene>
<evidence type="ECO:0000256" key="7">
    <source>
        <dbReference type="SAM" id="SignalP"/>
    </source>
</evidence>
<feature type="domain" description="Metallo-beta-lactamase" evidence="8">
    <location>
        <begin position="504"/>
        <end position="710"/>
    </location>
</feature>
<evidence type="ECO:0000256" key="4">
    <source>
        <dbReference type="ARBA" id="ARBA00022989"/>
    </source>
</evidence>
<feature type="chain" id="PRO_5038993225" evidence="7">
    <location>
        <begin position="24"/>
        <end position="760"/>
    </location>
</feature>
<dbReference type="Pfam" id="PF13567">
    <property type="entry name" value="DUF4131"/>
    <property type="match status" value="1"/>
</dbReference>
<evidence type="ECO:0000256" key="3">
    <source>
        <dbReference type="ARBA" id="ARBA00022692"/>
    </source>
</evidence>
<comment type="caution">
    <text evidence="9">The sequence shown here is derived from an EMBL/GenBank/DDBJ whole genome shotgun (WGS) entry which is preliminary data.</text>
</comment>
<keyword evidence="4 6" id="KW-1133">Transmembrane helix</keyword>
<dbReference type="InterPro" id="IPR025405">
    <property type="entry name" value="DUF4131"/>
</dbReference>
<feature type="transmembrane region" description="Helical" evidence="6">
    <location>
        <begin position="399"/>
        <end position="420"/>
    </location>
</feature>
<feature type="transmembrane region" description="Helical" evidence="6">
    <location>
        <begin position="471"/>
        <end position="489"/>
    </location>
</feature>
<keyword evidence="10" id="KW-1185">Reference proteome</keyword>
<dbReference type="PANTHER" id="PTHR30619:SF1">
    <property type="entry name" value="RECOMBINATION PROTEIN 2"/>
    <property type="match status" value="1"/>
</dbReference>
<dbReference type="PANTHER" id="PTHR30619">
    <property type="entry name" value="DNA INTERNALIZATION/COMPETENCE PROTEIN COMEC/REC2"/>
    <property type="match status" value="1"/>
</dbReference>
<dbReference type="Pfam" id="PF00753">
    <property type="entry name" value="Lactamase_B"/>
    <property type="match status" value="1"/>
</dbReference>
<dbReference type="InterPro" id="IPR001279">
    <property type="entry name" value="Metallo-B-lactamas"/>
</dbReference>
<reference evidence="9 10" key="1">
    <citation type="submission" date="2020-08" db="EMBL/GenBank/DDBJ databases">
        <title>Genome public.</title>
        <authorList>
            <person name="Liu C."/>
            <person name="Sun Q."/>
        </authorList>
    </citation>
    <scope>NUCLEOTIDE SEQUENCE [LARGE SCALE GENOMIC DNA]</scope>
    <source>
        <strain evidence="9 10">BX17</strain>
    </source>
</reference>
<keyword evidence="2" id="KW-1003">Cell membrane</keyword>
<keyword evidence="7" id="KW-0732">Signal</keyword>
<dbReference type="InterPro" id="IPR036866">
    <property type="entry name" value="RibonucZ/Hydroxyglut_hydro"/>
</dbReference>
<feature type="transmembrane region" description="Helical" evidence="6">
    <location>
        <begin position="275"/>
        <end position="293"/>
    </location>
</feature>
<dbReference type="CDD" id="cd07731">
    <property type="entry name" value="ComA-like_MBL-fold"/>
    <property type="match status" value="1"/>
</dbReference>
<feature type="transmembrane region" description="Helical" evidence="6">
    <location>
        <begin position="193"/>
        <end position="213"/>
    </location>
</feature>
<protein>
    <submittedName>
        <fullName evidence="9">DNA internalization-related competence protein ComEC/Rec2</fullName>
    </submittedName>
</protein>
<evidence type="ECO:0000259" key="8">
    <source>
        <dbReference type="SMART" id="SM00849"/>
    </source>
</evidence>
<name>A0A8I0DQN6_9FIRM</name>
<accession>A0A8I0DQN6</accession>
<dbReference type="AlphaFoldDB" id="A0A8I0DQN6"/>
<dbReference type="SUPFAM" id="SSF56281">
    <property type="entry name" value="Metallo-hydrolase/oxidoreductase"/>
    <property type="match status" value="1"/>
</dbReference>
<proteinExistence type="predicted"/>
<dbReference type="Gene3D" id="3.60.15.10">
    <property type="entry name" value="Ribonuclease Z/Hydroxyacylglutathione hydrolase-like"/>
    <property type="match status" value="1"/>
</dbReference>
<feature type="transmembrane region" description="Helical" evidence="6">
    <location>
        <begin position="426"/>
        <end position="445"/>
    </location>
</feature>
<keyword evidence="5 6" id="KW-0472">Membrane</keyword>
<dbReference type="NCBIfam" id="TIGR00360">
    <property type="entry name" value="ComEC_N-term"/>
    <property type="match status" value="1"/>
</dbReference>
<dbReference type="Proteomes" id="UP000652847">
    <property type="component" value="Unassembled WGS sequence"/>
</dbReference>
<organism evidence="9 10">
    <name type="scientific">Blautia segnis</name>
    <dbReference type="NCBI Taxonomy" id="2763030"/>
    <lineage>
        <taxon>Bacteria</taxon>
        <taxon>Bacillati</taxon>
        <taxon>Bacillota</taxon>
        <taxon>Clostridia</taxon>
        <taxon>Lachnospirales</taxon>
        <taxon>Lachnospiraceae</taxon>
        <taxon>Blautia</taxon>
    </lineage>
</organism>
<keyword evidence="3 6" id="KW-0812">Transmembrane</keyword>
<dbReference type="GO" id="GO:0005886">
    <property type="term" value="C:plasma membrane"/>
    <property type="evidence" value="ECO:0007669"/>
    <property type="project" value="UniProtKB-SubCell"/>
</dbReference>
<feature type="transmembrane region" description="Helical" evidence="6">
    <location>
        <begin position="357"/>
        <end position="387"/>
    </location>
</feature>
<feature type="transmembrane region" description="Helical" evidence="6">
    <location>
        <begin position="225"/>
        <end position="244"/>
    </location>
</feature>
<dbReference type="NCBIfam" id="TIGR00361">
    <property type="entry name" value="ComEC_Rec2"/>
    <property type="match status" value="1"/>
</dbReference>
<feature type="transmembrane region" description="Helical" evidence="6">
    <location>
        <begin position="330"/>
        <end position="351"/>
    </location>
</feature>
<evidence type="ECO:0000256" key="5">
    <source>
        <dbReference type="ARBA" id="ARBA00023136"/>
    </source>
</evidence>
<dbReference type="EMBL" id="JACOOT010000040">
    <property type="protein sequence ID" value="MBC5652879.1"/>
    <property type="molecule type" value="Genomic_DNA"/>
</dbReference>
<dbReference type="RefSeq" id="WP_186901940.1">
    <property type="nucleotide sequence ID" value="NZ_JACOOT010000040.1"/>
</dbReference>
<dbReference type="InterPro" id="IPR004477">
    <property type="entry name" value="ComEC_N"/>
</dbReference>
<comment type="subcellular location">
    <subcellularLocation>
        <location evidence="1">Cell membrane</location>
        <topology evidence="1">Multi-pass membrane protein</topology>
    </subcellularLocation>
</comment>
<evidence type="ECO:0000313" key="9">
    <source>
        <dbReference type="EMBL" id="MBC5652879.1"/>
    </source>
</evidence>
<sequence length="760" mass="83029">MTRRPLCMLCLILMLSMCATDWAGIPLIRGNPLPENAVSWIEEHPQATLCGEVIQTTENEFSQSVYLSNAYLIYQSQKLSIENVKVFLKQREEVPAGTVILVSGKLKRVEEKRNPGEFDSQQYYASQHIYYLLNNAEIIEKSENYSAYRQGISQLREYLAGVLGKIAGKEAGIFQAIVLGDKTSLDKEVKLRYQMAGIVHILAISGLHISVIGTGLYQLLMKTGLGIWGSGFLALLFMLQYGVMTGGSVSTMRAVCMFLISTGAKITGRIYDLPTALAVSAMMILGESGAYLYNSGFLLSFSAVAGAGIVVPAFTRTLEKGKEGRTGKLCTALAASAAIQLTMLPVSLYFFGEISLIGIFLNLIVLPTVGVVLGSGVLGMILGCVNLKIGSLMIFPGKILAGFYEKLCMMAGNLPFGTWIAGQPEIWQIVAYYAVLASAVLLLTYRKKKSSTSDKEKDKVQEKNIAGNLRVRKYLSLFLICTALFLISWRKTESFSITCLDVGQGDGIVVRTPEGNCFLVDGGSTNKSGTGQYQILPYLKNQGISRVDGILVSHTDKDHISGVEEILELTAQKLNSVEIGCLYLPNWKTPPEEWEKLSQLAKEAGISVKQVKEGDCLKAGKLEMQIVAPLENASGINVNEDGMVLQVKYGEFTGLLTGDMGEETEQKLLEMGDLEDVDFLKVGHHGSHYSTSQQFLDKIKPEYAIISCSSTNTYGHPAPEIVERLEKAGCKVGFTMKSGAVTVSWQKGKIRLKGYLGNYI</sequence>
<evidence type="ECO:0000313" key="10">
    <source>
        <dbReference type="Proteomes" id="UP000652847"/>
    </source>
</evidence>
<dbReference type="InterPro" id="IPR004797">
    <property type="entry name" value="Competence_ComEC/Rec2"/>
</dbReference>
<dbReference type="GO" id="GO:0030420">
    <property type="term" value="P:establishment of competence for transformation"/>
    <property type="evidence" value="ECO:0007669"/>
    <property type="project" value="InterPro"/>
</dbReference>
<dbReference type="SMART" id="SM00849">
    <property type="entry name" value="Lactamase_B"/>
    <property type="match status" value="1"/>
</dbReference>
<evidence type="ECO:0000256" key="1">
    <source>
        <dbReference type="ARBA" id="ARBA00004651"/>
    </source>
</evidence>
<feature type="transmembrane region" description="Helical" evidence="6">
    <location>
        <begin position="299"/>
        <end position="318"/>
    </location>
</feature>
<evidence type="ECO:0000256" key="2">
    <source>
        <dbReference type="ARBA" id="ARBA00022475"/>
    </source>
</evidence>
<dbReference type="InterPro" id="IPR035681">
    <property type="entry name" value="ComA-like_MBL"/>
</dbReference>
<dbReference type="Pfam" id="PF03772">
    <property type="entry name" value="Competence"/>
    <property type="match status" value="1"/>
</dbReference>